<dbReference type="HOGENOM" id="CLU_013635_0_0_1"/>
<sequence length="753" mass="83019">MATMLGEEAQSETLCDSEMSSEYEFVPTPAESIAEERELAFRPKEAFEHQPSVRVTVHEAAEKDGILISVKPPKVPAQLKHTPCDIVLTIDVSGSMSAEAPPPAINPNETEHNGLTVLDLVKHAARTIVETLDDTDRLALVTFSTEAKIIQRLLPMTPDNKARTLRNINHLRPESMTNLWHGLMESIRVFECDERSNCVPAIMVLTDGLPNHMCPPQGYVKKLRTYRLPARLHTFGFGFSLRSGLMKSLSEIGGGNYAFIPDSGMLGTVFIHAVANLQSTFATQVTLTVETPESVRLSKAMGVEATRGPVTSGGRFDLEYESSKEIASGGARTNTLIIELDDVLYGQSRDIFLKYQERPSGIETQSITYRLTGRPINGSLLDISETASFEVIAPETITYHRYRAEICELINWMFPLNCIEEHQTTDDAPLTELCAKVDALASRIQVQAGNDGSMLSLIEDLVGKEPNGQIRLAVSNIDYFEKWGKHYLLSILCAHQKQVCNSFKDSGPLLYGSESPLFIQCRDALDKAFDHLPPPKPSRPPRFKTGHQSSVVDMRRYHNRENPCFTGECRVLSEGGHQIPIQSLRLGMKVQTLKGFAKVAAVIATKVNAAPVCIIGCLRITPWHPIRTATEWTFPAKLADKCELFDGYVYSVLLERNGDASGHTIQVEGQWATTLGHGITTGADVRAHEFFGDYDKVVQSLDSLPADSDGVRQCGGIRRNRTTGLASGLLPVSERAWANKLNPNCGSTWLASV</sequence>
<dbReference type="InterPro" id="IPR039510">
    <property type="entry name" value="Vint_dom"/>
</dbReference>
<protein>
    <recommendedName>
        <fullName evidence="2">VWFA domain-containing protein</fullName>
    </recommendedName>
</protein>
<dbReference type="Pfam" id="PF14623">
    <property type="entry name" value="Vint"/>
    <property type="match status" value="1"/>
</dbReference>
<organism evidence="3 4">
    <name type="scientific">Verruconis gallopava</name>
    <dbReference type="NCBI Taxonomy" id="253628"/>
    <lineage>
        <taxon>Eukaryota</taxon>
        <taxon>Fungi</taxon>
        <taxon>Dikarya</taxon>
        <taxon>Ascomycota</taxon>
        <taxon>Pezizomycotina</taxon>
        <taxon>Dothideomycetes</taxon>
        <taxon>Pleosporomycetidae</taxon>
        <taxon>Venturiales</taxon>
        <taxon>Sympoventuriaceae</taxon>
        <taxon>Verruconis</taxon>
    </lineage>
</organism>
<dbReference type="SUPFAM" id="SSF51294">
    <property type="entry name" value="Hedgehog/intein (Hint) domain"/>
    <property type="match status" value="1"/>
</dbReference>
<dbReference type="EMBL" id="KN847539">
    <property type="protein sequence ID" value="KIW04784.1"/>
    <property type="molecule type" value="Genomic_DNA"/>
</dbReference>
<dbReference type="InterPro" id="IPR036844">
    <property type="entry name" value="Hint_dom_sf"/>
</dbReference>
<proteinExistence type="predicted"/>
<dbReference type="GeneID" id="27311945"/>
<dbReference type="InterPro" id="IPR032838">
    <property type="entry name" value="Vwaint_dom"/>
</dbReference>
<dbReference type="Proteomes" id="UP000053259">
    <property type="component" value="Unassembled WGS sequence"/>
</dbReference>
<dbReference type="InterPro" id="IPR051266">
    <property type="entry name" value="CLCR"/>
</dbReference>
<dbReference type="PANTHER" id="PTHR10579:SF156">
    <property type="entry name" value="VWFA DOMAIN-CONTAINING PROTEIN"/>
    <property type="match status" value="1"/>
</dbReference>
<dbReference type="VEuPathDB" id="FungiDB:PV09_03972"/>
<reference evidence="3 4" key="1">
    <citation type="submission" date="2015-01" db="EMBL/GenBank/DDBJ databases">
        <title>The Genome Sequence of Ochroconis gallopava CBS43764.</title>
        <authorList>
            <consortium name="The Broad Institute Genomics Platform"/>
            <person name="Cuomo C."/>
            <person name="de Hoog S."/>
            <person name="Gorbushina A."/>
            <person name="Stielow B."/>
            <person name="Teixiera M."/>
            <person name="Abouelleil A."/>
            <person name="Chapman S.B."/>
            <person name="Priest M."/>
            <person name="Young S.K."/>
            <person name="Wortman J."/>
            <person name="Nusbaum C."/>
            <person name="Birren B."/>
        </authorList>
    </citation>
    <scope>NUCLEOTIDE SEQUENCE [LARGE SCALE GENOMIC DNA]</scope>
    <source>
        <strain evidence="3 4">CBS 43764</strain>
    </source>
</reference>
<name>A0A0D2B083_9PEZI</name>
<dbReference type="Pfam" id="PF13519">
    <property type="entry name" value="VWA_2"/>
    <property type="match status" value="1"/>
</dbReference>
<feature type="region of interest" description="Disordered" evidence="1">
    <location>
        <begin position="1"/>
        <end position="25"/>
    </location>
</feature>
<evidence type="ECO:0000313" key="4">
    <source>
        <dbReference type="Proteomes" id="UP000053259"/>
    </source>
</evidence>
<feature type="compositionally biased region" description="Polar residues" evidence="1">
    <location>
        <begin position="11"/>
        <end position="20"/>
    </location>
</feature>
<dbReference type="Pfam" id="PF14624">
    <property type="entry name" value="Vwaint"/>
    <property type="match status" value="1"/>
</dbReference>
<evidence type="ECO:0000256" key="1">
    <source>
        <dbReference type="SAM" id="MobiDB-lite"/>
    </source>
</evidence>
<dbReference type="Gene3D" id="3.40.50.410">
    <property type="entry name" value="von Willebrand factor, type A domain"/>
    <property type="match status" value="1"/>
</dbReference>
<gene>
    <name evidence="3" type="ORF">PV09_03972</name>
</gene>
<dbReference type="PROSITE" id="PS50234">
    <property type="entry name" value="VWFA"/>
    <property type="match status" value="1"/>
</dbReference>
<dbReference type="AlphaFoldDB" id="A0A0D2B083"/>
<evidence type="ECO:0000313" key="3">
    <source>
        <dbReference type="EMBL" id="KIW04784.1"/>
    </source>
</evidence>
<dbReference type="OrthoDB" id="10264538at2759"/>
<dbReference type="STRING" id="253628.A0A0D2B083"/>
<evidence type="ECO:0000259" key="2">
    <source>
        <dbReference type="PROSITE" id="PS50234"/>
    </source>
</evidence>
<dbReference type="RefSeq" id="XP_016214653.1">
    <property type="nucleotide sequence ID" value="XM_016357249.1"/>
</dbReference>
<accession>A0A0D2B083</accession>
<dbReference type="SUPFAM" id="SSF53300">
    <property type="entry name" value="vWA-like"/>
    <property type="match status" value="1"/>
</dbReference>
<dbReference type="InterPro" id="IPR002035">
    <property type="entry name" value="VWF_A"/>
</dbReference>
<dbReference type="SMART" id="SM00327">
    <property type="entry name" value="VWA"/>
    <property type="match status" value="1"/>
</dbReference>
<keyword evidence="4" id="KW-1185">Reference proteome</keyword>
<dbReference type="InterPro" id="IPR036465">
    <property type="entry name" value="vWFA_dom_sf"/>
</dbReference>
<dbReference type="InParanoid" id="A0A0D2B083"/>
<feature type="domain" description="VWFA" evidence="2">
    <location>
        <begin position="85"/>
        <end position="285"/>
    </location>
</feature>
<dbReference type="PANTHER" id="PTHR10579">
    <property type="entry name" value="CALCIUM-ACTIVATED CHLORIDE CHANNEL REGULATOR"/>
    <property type="match status" value="1"/>
</dbReference>